<dbReference type="EMBL" id="NAJQ01000132">
    <property type="protein sequence ID" value="TKA77652.1"/>
    <property type="molecule type" value="Genomic_DNA"/>
</dbReference>
<reference evidence="1 2" key="1">
    <citation type="submission" date="2017-03" db="EMBL/GenBank/DDBJ databases">
        <title>Genomes of endolithic fungi from Antarctica.</title>
        <authorList>
            <person name="Coleine C."/>
            <person name="Masonjones S."/>
            <person name="Stajich J.E."/>
        </authorList>
    </citation>
    <scope>NUCLEOTIDE SEQUENCE [LARGE SCALE GENOMIC DNA]</scope>
    <source>
        <strain evidence="1 2">CCFEE 5184</strain>
    </source>
</reference>
<proteinExistence type="predicted"/>
<evidence type="ECO:0000313" key="1">
    <source>
        <dbReference type="EMBL" id="TKA77652.1"/>
    </source>
</evidence>
<dbReference type="AlphaFoldDB" id="A0A4U0XKA8"/>
<gene>
    <name evidence="1" type="ORF">B0A55_04618</name>
</gene>
<accession>A0A4U0XKA8</accession>
<comment type="caution">
    <text evidence="1">The sequence shown here is derived from an EMBL/GenBank/DDBJ whole genome shotgun (WGS) entry which is preliminary data.</text>
</comment>
<sequence>MQDQRTIALARAAAPRIQARQLLSTQPLLGTSIRAIAQLAESPVDARIARFVADACDDMHVLEAAQRRLTTIEEATAAQAVRHSANVLYELLRELEDWLEHCGTLVLPELTRVPLYIPGTVEWPLPRSATTTTILTCEHIWVARAWTLIHMCYVRISDALLGSGTHDTVVHGIDGACGTIAGEGDRVPQLHARLNTSSRLLLDLAPFLMGLTDEFGCARTTPVLQDTGLLIVQYPLWTIGQSKFGPSPATKREASELLGFIEEQLRVVDRVT</sequence>
<protein>
    <submittedName>
        <fullName evidence="1">Uncharacterized protein</fullName>
    </submittedName>
</protein>
<organism evidence="1 2">
    <name type="scientific">Friedmanniomyces simplex</name>
    <dbReference type="NCBI Taxonomy" id="329884"/>
    <lineage>
        <taxon>Eukaryota</taxon>
        <taxon>Fungi</taxon>
        <taxon>Dikarya</taxon>
        <taxon>Ascomycota</taxon>
        <taxon>Pezizomycotina</taxon>
        <taxon>Dothideomycetes</taxon>
        <taxon>Dothideomycetidae</taxon>
        <taxon>Mycosphaerellales</taxon>
        <taxon>Teratosphaeriaceae</taxon>
        <taxon>Friedmanniomyces</taxon>
    </lineage>
</organism>
<keyword evidence="2" id="KW-1185">Reference proteome</keyword>
<name>A0A4U0XKA8_9PEZI</name>
<evidence type="ECO:0000313" key="2">
    <source>
        <dbReference type="Proteomes" id="UP000309340"/>
    </source>
</evidence>
<dbReference type="Proteomes" id="UP000309340">
    <property type="component" value="Unassembled WGS sequence"/>
</dbReference>
<dbReference type="OrthoDB" id="3821466at2759"/>